<feature type="domain" description="Amine oxidase" evidence="1">
    <location>
        <begin position="22"/>
        <end position="98"/>
    </location>
</feature>
<reference evidence="2 3" key="1">
    <citation type="submission" date="2019-06" db="EMBL/GenBank/DDBJ databases">
        <title>Sequencing the genomes of 1000 actinobacteria strains.</title>
        <authorList>
            <person name="Klenk H.-P."/>
        </authorList>
    </citation>
    <scope>NUCLEOTIDE SEQUENCE [LARGE SCALE GENOMIC DNA]</scope>
    <source>
        <strain evidence="2 3">DSM 21947</strain>
    </source>
</reference>
<dbReference type="InterPro" id="IPR002937">
    <property type="entry name" value="Amino_oxidase"/>
</dbReference>
<evidence type="ECO:0000313" key="2">
    <source>
        <dbReference type="EMBL" id="TQO18708.1"/>
    </source>
</evidence>
<gene>
    <name evidence="2" type="ORF">FB472_0229</name>
</gene>
<dbReference type="PANTHER" id="PTHR10742:SF410">
    <property type="entry name" value="LYSINE-SPECIFIC HISTONE DEMETHYLASE 2"/>
    <property type="match status" value="1"/>
</dbReference>
<name>A0A8H2K4Q7_9MICO</name>
<organism evidence="2 3">
    <name type="scientific">Rhodoglobus vestalii</name>
    <dbReference type="NCBI Taxonomy" id="193384"/>
    <lineage>
        <taxon>Bacteria</taxon>
        <taxon>Bacillati</taxon>
        <taxon>Actinomycetota</taxon>
        <taxon>Actinomycetes</taxon>
        <taxon>Micrococcales</taxon>
        <taxon>Microbacteriaceae</taxon>
        <taxon>Rhodoglobus</taxon>
    </lineage>
</organism>
<protein>
    <submittedName>
        <fullName evidence="2">Monoamine oxidase</fullName>
    </submittedName>
</protein>
<feature type="domain" description="Amine oxidase" evidence="1">
    <location>
        <begin position="113"/>
        <end position="202"/>
    </location>
</feature>
<dbReference type="RefSeq" id="WP_246078003.1">
    <property type="nucleotide sequence ID" value="NZ_VFRA01000001.1"/>
</dbReference>
<evidence type="ECO:0000259" key="1">
    <source>
        <dbReference type="Pfam" id="PF01593"/>
    </source>
</evidence>
<dbReference type="SUPFAM" id="SSF51905">
    <property type="entry name" value="FAD/NAD(P)-binding domain"/>
    <property type="match status" value="2"/>
</dbReference>
<dbReference type="Proteomes" id="UP000316560">
    <property type="component" value="Unassembled WGS sequence"/>
</dbReference>
<feature type="domain" description="Amine oxidase" evidence="1">
    <location>
        <begin position="232"/>
        <end position="399"/>
    </location>
</feature>
<keyword evidence="3" id="KW-1185">Reference proteome</keyword>
<dbReference type="InterPro" id="IPR036188">
    <property type="entry name" value="FAD/NAD-bd_sf"/>
</dbReference>
<comment type="caution">
    <text evidence="2">The sequence shown here is derived from an EMBL/GenBank/DDBJ whole genome shotgun (WGS) entry which is preliminary data.</text>
</comment>
<dbReference type="Gene3D" id="3.90.660.10">
    <property type="match status" value="2"/>
</dbReference>
<dbReference type="EMBL" id="VFRA01000001">
    <property type="protein sequence ID" value="TQO18708.1"/>
    <property type="molecule type" value="Genomic_DNA"/>
</dbReference>
<evidence type="ECO:0000313" key="3">
    <source>
        <dbReference type="Proteomes" id="UP000316560"/>
    </source>
</evidence>
<dbReference type="GO" id="GO:0016491">
    <property type="term" value="F:oxidoreductase activity"/>
    <property type="evidence" value="ECO:0007669"/>
    <property type="project" value="InterPro"/>
</dbReference>
<accession>A0A8H2K4Q7</accession>
<dbReference type="Gene3D" id="3.50.50.60">
    <property type="entry name" value="FAD/NAD(P)-binding domain"/>
    <property type="match status" value="3"/>
</dbReference>
<dbReference type="AlphaFoldDB" id="A0A8H2K4Q7"/>
<sequence>MTACGSGGNPATRPTVPRVMVDVVPDPIGVQITRWRADPFARGSYSFLAGGAQPSDRELLAAPTGGRLFFAGEATDRDYPATVHGALLSGERAAAQILAQGAASAVVVGAGAAGLAAARQLAVSGVDVRVLEARDRVGGRVWTDSSLGVPVDLGASWIHGVSGNPLTTLANDIDAPRVHTDYENRVVRDSYGYGVNPTDFPDAFVEVTSIEHEFAADIGELSPEATHEGSAFGGGDVLLPDGYLPVLDELIVGFTVETGVAVDSVDTTTSFAAVSTATKSFTADVVLITVPLGVLKEGSITFTPPLNAERRGAIDRLGMGLLNKVVLQFDEIFWEPAVDLLGYVGPERGLFSEWVNVAKYTGEPILIGFNASSVAEKLETLTDDEIVSEAMMVLRNMYEAR</sequence>
<dbReference type="SUPFAM" id="SSF54373">
    <property type="entry name" value="FAD-linked reductases, C-terminal domain"/>
    <property type="match status" value="2"/>
</dbReference>
<proteinExistence type="predicted"/>
<dbReference type="InterPro" id="IPR050281">
    <property type="entry name" value="Flavin_monoamine_oxidase"/>
</dbReference>
<dbReference type="PANTHER" id="PTHR10742">
    <property type="entry name" value="FLAVIN MONOAMINE OXIDASE"/>
    <property type="match status" value="1"/>
</dbReference>
<dbReference type="Pfam" id="PF01593">
    <property type="entry name" value="Amino_oxidase"/>
    <property type="match status" value="3"/>
</dbReference>